<accession>A0A814TYZ2</accession>
<name>A0A814TYZ2_9BILA</name>
<evidence type="ECO:0000313" key="2">
    <source>
        <dbReference type="Proteomes" id="UP000663864"/>
    </source>
</evidence>
<comment type="caution">
    <text evidence="1">The sequence shown here is derived from an EMBL/GenBank/DDBJ whole genome shotgun (WGS) entry which is preliminary data.</text>
</comment>
<dbReference type="AlphaFoldDB" id="A0A814TYZ2"/>
<feature type="non-terminal residue" evidence="1">
    <location>
        <position position="115"/>
    </location>
</feature>
<dbReference type="Proteomes" id="UP000663864">
    <property type="component" value="Unassembled WGS sequence"/>
</dbReference>
<evidence type="ECO:0000313" key="1">
    <source>
        <dbReference type="EMBL" id="CAF1167711.1"/>
    </source>
</evidence>
<proteinExistence type="predicted"/>
<gene>
    <name evidence="1" type="ORF">ZHD862_LOCUS21039</name>
</gene>
<sequence>INSNIEIEPSISTWKCNNQFQHQNSGATNPVYLHKDCSGARNPVYLHKTVNFRSVIISKLNWKYLIQLNKFFLILGSGATNPVYLHKTVNFRSIPTSKLNREFHHGNETVRILFN</sequence>
<protein>
    <submittedName>
        <fullName evidence="1">Uncharacterized protein</fullName>
    </submittedName>
</protein>
<dbReference type="EMBL" id="CAJNOT010001228">
    <property type="protein sequence ID" value="CAF1167711.1"/>
    <property type="molecule type" value="Genomic_DNA"/>
</dbReference>
<reference evidence="1" key="1">
    <citation type="submission" date="2021-02" db="EMBL/GenBank/DDBJ databases">
        <authorList>
            <person name="Nowell W R."/>
        </authorList>
    </citation>
    <scope>NUCLEOTIDE SEQUENCE</scope>
</reference>
<organism evidence="1 2">
    <name type="scientific">Rotaria sordida</name>
    <dbReference type="NCBI Taxonomy" id="392033"/>
    <lineage>
        <taxon>Eukaryota</taxon>
        <taxon>Metazoa</taxon>
        <taxon>Spiralia</taxon>
        <taxon>Gnathifera</taxon>
        <taxon>Rotifera</taxon>
        <taxon>Eurotatoria</taxon>
        <taxon>Bdelloidea</taxon>
        <taxon>Philodinida</taxon>
        <taxon>Philodinidae</taxon>
        <taxon>Rotaria</taxon>
    </lineage>
</organism>